<dbReference type="NCBIfam" id="NF047832">
    <property type="entry name" value="caspase_w_EACC1"/>
    <property type="match status" value="1"/>
</dbReference>
<feature type="domain" description="Peptidase C14 caspase" evidence="1">
    <location>
        <begin position="8"/>
        <end position="241"/>
    </location>
</feature>
<evidence type="ECO:0000259" key="1">
    <source>
        <dbReference type="Pfam" id="PF00656"/>
    </source>
</evidence>
<evidence type="ECO:0000313" key="2">
    <source>
        <dbReference type="EMBL" id="NJP49798.1"/>
    </source>
</evidence>
<organism evidence="2 3">
    <name type="scientific">Streptomyces composti</name>
    <dbReference type="NCBI Taxonomy" id="2720025"/>
    <lineage>
        <taxon>Bacteria</taxon>
        <taxon>Bacillati</taxon>
        <taxon>Actinomycetota</taxon>
        <taxon>Actinomycetes</taxon>
        <taxon>Kitasatosporales</taxon>
        <taxon>Streptomycetaceae</taxon>
        <taxon>Streptomyces</taxon>
    </lineage>
</organism>
<name>A0ABX1A7E2_9ACTN</name>
<comment type="caution">
    <text evidence="2">The sequence shown here is derived from an EMBL/GenBank/DDBJ whole genome shotgun (WGS) entry which is preliminary data.</text>
</comment>
<dbReference type="InterPro" id="IPR011600">
    <property type="entry name" value="Pept_C14_caspase"/>
</dbReference>
<dbReference type="Proteomes" id="UP000730591">
    <property type="component" value="Unassembled WGS sequence"/>
</dbReference>
<dbReference type="Gene3D" id="3.40.50.1460">
    <property type="match status" value="1"/>
</dbReference>
<sequence length="452" mass="49454">MLPDPRRTRAVLIGIDVYAGMPSMPAAASGARRLSRLLRDVWNLPGRHVAVLDAAASGHDILSTVRDAALAAEDTLLVYFAGHGLRDLDGESLYLCLTAADEDYPQVGTLPYRDLRRVIRQAGSNARYRLTVLDCCYSGLAGAMSAPGPVTRDELALALDEDPARDSDRTEVYGDVVLTSAPHDRQSYAPPGADSPEATGELIGILQNGIPGLGPELSVSSAWQRVRRRLVLRGRPEPQLFAQNSAADVLGFPNRATAVAPSTRAGETFRLPSGESPPLSDPDRTATDVAGTTFVVPDSAPEAEWQPTPVGRWRPEEETPYPGDSYFKQQLSHLYALDRAWAEVKKEFRSVRRRVHVPVHLRSPAKVASWLHESTGDARWLVIAESVKVLEDRRSGYTRTGVTDPYASQVPGGNHPPDWQLTAEIVDTYCRKVEQLCDDINRLMDLHTGAQD</sequence>
<dbReference type="Pfam" id="PF00656">
    <property type="entry name" value="Peptidase_C14"/>
    <property type="match status" value="1"/>
</dbReference>
<gene>
    <name evidence="2" type="ORF">HCJ93_06860</name>
</gene>
<dbReference type="EMBL" id="JAATEM010000006">
    <property type="protein sequence ID" value="NJP49798.1"/>
    <property type="molecule type" value="Genomic_DNA"/>
</dbReference>
<dbReference type="InterPro" id="IPR029030">
    <property type="entry name" value="Caspase-like_dom_sf"/>
</dbReference>
<keyword evidence="3" id="KW-1185">Reference proteome</keyword>
<accession>A0ABX1A7E2</accession>
<dbReference type="RefSeq" id="WP_167992035.1">
    <property type="nucleotide sequence ID" value="NZ_JAATEM010000006.1"/>
</dbReference>
<proteinExistence type="predicted"/>
<dbReference type="SUPFAM" id="SSF52129">
    <property type="entry name" value="Caspase-like"/>
    <property type="match status" value="1"/>
</dbReference>
<evidence type="ECO:0000313" key="3">
    <source>
        <dbReference type="Proteomes" id="UP000730591"/>
    </source>
</evidence>
<reference evidence="2 3" key="1">
    <citation type="submission" date="2020-03" db="EMBL/GenBank/DDBJ databases">
        <title>WGS of actinomycetes isolated from Thailand.</title>
        <authorList>
            <person name="Thawai C."/>
        </authorList>
    </citation>
    <scope>NUCLEOTIDE SEQUENCE [LARGE SCALE GENOMIC DNA]</scope>
    <source>
        <strain evidence="2 3">SBST2-5</strain>
    </source>
</reference>
<protein>
    <submittedName>
        <fullName evidence="2">Caspase family protein</fullName>
    </submittedName>
</protein>